<dbReference type="InterPro" id="IPR018108">
    <property type="entry name" value="MCP_transmembrane"/>
</dbReference>
<dbReference type="OrthoDB" id="270584at2759"/>
<dbReference type="Gene3D" id="1.50.40.10">
    <property type="entry name" value="Mitochondrial carrier domain"/>
    <property type="match status" value="1"/>
</dbReference>
<dbReference type="EMBL" id="JACAZE010000032">
    <property type="protein sequence ID" value="KAF7288720.1"/>
    <property type="molecule type" value="Genomic_DNA"/>
</dbReference>
<keyword evidence="11" id="KW-1185">Reference proteome</keyword>
<dbReference type="GO" id="GO:0055085">
    <property type="term" value="P:transmembrane transport"/>
    <property type="evidence" value="ECO:0007669"/>
    <property type="project" value="InterPro"/>
</dbReference>
<keyword evidence="3 8" id="KW-0812">Transmembrane</keyword>
<keyword evidence="7 8" id="KW-0472">Membrane</keyword>
<dbReference type="InterPro" id="IPR002067">
    <property type="entry name" value="MCP"/>
</dbReference>
<comment type="subcellular location">
    <subcellularLocation>
        <location evidence="1">Mitochondrion membrane</location>
        <topology evidence="1">Multi-pass membrane protein</topology>
    </subcellularLocation>
</comment>
<dbReference type="PANTHER" id="PTHR24089">
    <property type="entry name" value="SOLUTE CARRIER FAMILY 25"/>
    <property type="match status" value="1"/>
</dbReference>
<dbReference type="GO" id="GO:0031966">
    <property type="term" value="C:mitochondrial membrane"/>
    <property type="evidence" value="ECO:0007669"/>
    <property type="project" value="UniProtKB-SubCell"/>
</dbReference>
<comment type="caution">
    <text evidence="10">The sequence shown here is derived from an EMBL/GenBank/DDBJ whole genome shotgun (WGS) entry which is preliminary data.</text>
</comment>
<dbReference type="Pfam" id="PF00153">
    <property type="entry name" value="Mito_carr"/>
    <property type="match status" value="3"/>
</dbReference>
<evidence type="ECO:0000256" key="1">
    <source>
        <dbReference type="ARBA" id="ARBA00004225"/>
    </source>
</evidence>
<protein>
    <submittedName>
        <fullName evidence="10">Mitochondrial carrier protein</fullName>
    </submittedName>
</protein>
<dbReference type="Proteomes" id="UP000613580">
    <property type="component" value="Unassembled WGS sequence"/>
</dbReference>
<keyword evidence="2 9" id="KW-0813">Transport</keyword>
<organism evidence="10 11">
    <name type="scientific">Mycena chlorophos</name>
    <name type="common">Agaric fungus</name>
    <name type="synonym">Agaricus chlorophos</name>
    <dbReference type="NCBI Taxonomy" id="658473"/>
    <lineage>
        <taxon>Eukaryota</taxon>
        <taxon>Fungi</taxon>
        <taxon>Dikarya</taxon>
        <taxon>Basidiomycota</taxon>
        <taxon>Agaricomycotina</taxon>
        <taxon>Agaricomycetes</taxon>
        <taxon>Agaricomycetidae</taxon>
        <taxon>Agaricales</taxon>
        <taxon>Marasmiineae</taxon>
        <taxon>Mycenaceae</taxon>
        <taxon>Mycena</taxon>
    </lineage>
</organism>
<evidence type="ECO:0000313" key="11">
    <source>
        <dbReference type="Proteomes" id="UP000613580"/>
    </source>
</evidence>
<dbReference type="PRINTS" id="PR00926">
    <property type="entry name" value="MITOCARRIER"/>
</dbReference>
<dbReference type="SUPFAM" id="SSF103506">
    <property type="entry name" value="Mitochondrial carrier"/>
    <property type="match status" value="1"/>
</dbReference>
<gene>
    <name evidence="10" type="ORF">HMN09_01378000</name>
</gene>
<evidence type="ECO:0000256" key="7">
    <source>
        <dbReference type="ARBA" id="ARBA00023136"/>
    </source>
</evidence>
<evidence type="ECO:0000256" key="8">
    <source>
        <dbReference type="PROSITE-ProRule" id="PRU00282"/>
    </source>
</evidence>
<keyword evidence="6" id="KW-0496">Mitochondrion</keyword>
<comment type="similarity">
    <text evidence="9">Belongs to the mitochondrial carrier (TC 2.A.29) family.</text>
</comment>
<evidence type="ECO:0000256" key="3">
    <source>
        <dbReference type="ARBA" id="ARBA00022692"/>
    </source>
</evidence>
<feature type="repeat" description="Solcar" evidence="8">
    <location>
        <begin position="223"/>
        <end position="311"/>
    </location>
</feature>
<feature type="repeat" description="Solcar" evidence="8">
    <location>
        <begin position="14"/>
        <end position="105"/>
    </location>
</feature>
<reference evidence="10" key="1">
    <citation type="submission" date="2020-05" db="EMBL/GenBank/DDBJ databases">
        <title>Mycena genomes resolve the evolution of fungal bioluminescence.</title>
        <authorList>
            <person name="Tsai I.J."/>
        </authorList>
    </citation>
    <scope>NUCLEOTIDE SEQUENCE</scope>
    <source>
        <strain evidence="10">110903Hualien_Pintung</strain>
    </source>
</reference>
<proteinExistence type="inferred from homology"/>
<feature type="repeat" description="Solcar" evidence="8">
    <location>
        <begin position="113"/>
        <end position="210"/>
    </location>
</feature>
<evidence type="ECO:0000256" key="6">
    <source>
        <dbReference type="ARBA" id="ARBA00023128"/>
    </source>
</evidence>
<evidence type="ECO:0000256" key="5">
    <source>
        <dbReference type="ARBA" id="ARBA00022989"/>
    </source>
</evidence>
<keyword evidence="5" id="KW-1133">Transmembrane helix</keyword>
<dbReference type="InterPro" id="IPR023395">
    <property type="entry name" value="MCP_dom_sf"/>
</dbReference>
<dbReference type="PROSITE" id="PS50920">
    <property type="entry name" value="SOLCAR"/>
    <property type="match status" value="3"/>
</dbReference>
<name>A0A8H6RY36_MYCCL</name>
<keyword evidence="4" id="KW-0677">Repeat</keyword>
<evidence type="ECO:0000313" key="10">
    <source>
        <dbReference type="EMBL" id="KAF7288720.1"/>
    </source>
</evidence>
<sequence length="330" mass="36134">MNDDVPRRKFSETEQLARSVFAGGFAGGVAKTAVAPLERVKILLQTHNADFMRFSGTWRGPVFAMQHIVRTQGFRGLFQGHTLTLARAIPHAAIGYTVYDKVSARLMPDEEHKTSGRRLVAGAITGMSALPFTYPFELIRVRMAVETIQSNVRPTPWNAVRGIMAEGRSSGGITGLMPFLHFYRGFTVSLLGTVPYRGGIFLVWETLNAEAKARLSPATLESNKNTIRLVIGAAAGTIAQVATYPLEVVRRTQQASGKGTPNRMIGFRETVNSVWTTVGWRGFFTGLGVGLFKQASSRLGKICIVLMLLQVPMHAISLATWQLAKEGLQI</sequence>
<accession>A0A8H6RY36</accession>
<evidence type="ECO:0000256" key="2">
    <source>
        <dbReference type="ARBA" id="ARBA00022448"/>
    </source>
</evidence>
<evidence type="ECO:0000256" key="9">
    <source>
        <dbReference type="RuleBase" id="RU000488"/>
    </source>
</evidence>
<dbReference type="AlphaFoldDB" id="A0A8H6RY36"/>
<evidence type="ECO:0000256" key="4">
    <source>
        <dbReference type="ARBA" id="ARBA00022737"/>
    </source>
</evidence>